<keyword evidence="1" id="KW-0732">Signal</keyword>
<dbReference type="RefSeq" id="WP_184830582.1">
    <property type="nucleotide sequence ID" value="NZ_JACHMN010000001.1"/>
</dbReference>
<feature type="chain" id="PRO_5039380192" evidence="1">
    <location>
        <begin position="31"/>
        <end position="129"/>
    </location>
</feature>
<protein>
    <submittedName>
        <fullName evidence="2">Uncharacterized protein</fullName>
    </submittedName>
</protein>
<accession>A0A841BH55</accession>
<name>A0A841BH55_9ACTN</name>
<dbReference type="AlphaFoldDB" id="A0A841BH55"/>
<evidence type="ECO:0000313" key="2">
    <source>
        <dbReference type="EMBL" id="MBB5866638.1"/>
    </source>
</evidence>
<evidence type="ECO:0000313" key="3">
    <source>
        <dbReference type="Proteomes" id="UP000587527"/>
    </source>
</evidence>
<feature type="signal peptide" evidence="1">
    <location>
        <begin position="1"/>
        <end position="30"/>
    </location>
</feature>
<evidence type="ECO:0000256" key="1">
    <source>
        <dbReference type="SAM" id="SignalP"/>
    </source>
</evidence>
<keyword evidence="3" id="KW-1185">Reference proteome</keyword>
<reference evidence="2 3" key="1">
    <citation type="submission" date="2020-08" db="EMBL/GenBank/DDBJ databases">
        <title>Sequencing the genomes of 1000 actinobacteria strains.</title>
        <authorList>
            <person name="Klenk H.-P."/>
        </authorList>
    </citation>
    <scope>NUCLEOTIDE SEQUENCE [LARGE SCALE GENOMIC DNA]</scope>
    <source>
        <strain evidence="2 3">DSM 45362</strain>
    </source>
</reference>
<dbReference type="Proteomes" id="UP000587527">
    <property type="component" value="Unassembled WGS sequence"/>
</dbReference>
<sequence>MNRQKLATAAVTLIALLGINVALESPAAAACTPNDIVLQTYKSGNWIDGRASMPTCGDASRSSTLTLQRSRWYGWEDLGYGTVYGDGYWYYVSYNCAGTGTHEFRTIATGGTVGGVGYVRESNHITVTC</sequence>
<organism evidence="2 3">
    <name type="scientific">Allocatelliglobosispora scoriae</name>
    <dbReference type="NCBI Taxonomy" id="643052"/>
    <lineage>
        <taxon>Bacteria</taxon>
        <taxon>Bacillati</taxon>
        <taxon>Actinomycetota</taxon>
        <taxon>Actinomycetes</taxon>
        <taxon>Micromonosporales</taxon>
        <taxon>Micromonosporaceae</taxon>
        <taxon>Allocatelliglobosispora</taxon>
    </lineage>
</organism>
<gene>
    <name evidence="2" type="ORF">F4553_000017</name>
</gene>
<comment type="caution">
    <text evidence="2">The sequence shown here is derived from an EMBL/GenBank/DDBJ whole genome shotgun (WGS) entry which is preliminary data.</text>
</comment>
<proteinExistence type="predicted"/>
<dbReference type="EMBL" id="JACHMN010000001">
    <property type="protein sequence ID" value="MBB5866638.1"/>
    <property type="molecule type" value="Genomic_DNA"/>
</dbReference>